<proteinExistence type="predicted"/>
<accession>A0ABR1WPB1</accession>
<gene>
    <name evidence="2" type="ORF">PG997_006620</name>
</gene>
<organism evidence="2 3">
    <name type="scientific">Apiospora hydei</name>
    <dbReference type="NCBI Taxonomy" id="1337664"/>
    <lineage>
        <taxon>Eukaryota</taxon>
        <taxon>Fungi</taxon>
        <taxon>Dikarya</taxon>
        <taxon>Ascomycota</taxon>
        <taxon>Pezizomycotina</taxon>
        <taxon>Sordariomycetes</taxon>
        <taxon>Xylariomycetidae</taxon>
        <taxon>Amphisphaeriales</taxon>
        <taxon>Apiosporaceae</taxon>
        <taxon>Apiospora</taxon>
    </lineage>
</organism>
<feature type="compositionally biased region" description="Acidic residues" evidence="1">
    <location>
        <begin position="120"/>
        <end position="129"/>
    </location>
</feature>
<feature type="compositionally biased region" description="Basic and acidic residues" evidence="1">
    <location>
        <begin position="440"/>
        <end position="467"/>
    </location>
</feature>
<dbReference type="GeneID" id="92043995"/>
<dbReference type="EMBL" id="JAQQWN010000005">
    <property type="protein sequence ID" value="KAK8085349.1"/>
    <property type="molecule type" value="Genomic_DNA"/>
</dbReference>
<evidence type="ECO:0000256" key="1">
    <source>
        <dbReference type="SAM" id="MobiDB-lite"/>
    </source>
</evidence>
<feature type="compositionally biased region" description="Basic and acidic residues" evidence="1">
    <location>
        <begin position="66"/>
        <end position="84"/>
    </location>
</feature>
<dbReference type="RefSeq" id="XP_066669858.1">
    <property type="nucleotide sequence ID" value="XM_066810935.1"/>
</dbReference>
<keyword evidence="3" id="KW-1185">Reference proteome</keyword>
<feature type="region of interest" description="Disordered" evidence="1">
    <location>
        <begin position="106"/>
        <end position="129"/>
    </location>
</feature>
<feature type="compositionally biased region" description="Basic and acidic residues" evidence="1">
    <location>
        <begin position="398"/>
        <end position="424"/>
    </location>
</feature>
<comment type="caution">
    <text evidence="2">The sequence shown here is derived from an EMBL/GenBank/DDBJ whole genome shotgun (WGS) entry which is preliminary data.</text>
</comment>
<name>A0ABR1WPB1_9PEZI</name>
<reference evidence="2 3" key="1">
    <citation type="submission" date="2023-01" db="EMBL/GenBank/DDBJ databases">
        <title>Analysis of 21 Apiospora genomes using comparative genomics revels a genus with tremendous synthesis potential of carbohydrate active enzymes and secondary metabolites.</title>
        <authorList>
            <person name="Sorensen T."/>
        </authorList>
    </citation>
    <scope>NUCLEOTIDE SEQUENCE [LARGE SCALE GENOMIC DNA]</scope>
    <source>
        <strain evidence="2 3">CBS 114990</strain>
    </source>
</reference>
<feature type="region of interest" description="Disordered" evidence="1">
    <location>
        <begin position="1"/>
        <end position="92"/>
    </location>
</feature>
<evidence type="ECO:0000313" key="3">
    <source>
        <dbReference type="Proteomes" id="UP001433268"/>
    </source>
</evidence>
<sequence>MPWMGSGDIEGPDQSGSKEDALEPDDEHSMQQNEPENDSHYYDSLGEGDSSTHQDDNDAIAMSDIQHGHYDPYEVPDSPDRGDHGGSVPNAEQSRRVAEILGAQLAGDVSRAKSQGSGQDDTEDMDIDSDVDFEVESNLDIEYGDMSPRECLAQDVERFCSRAGDFNDSLLFEPPKIINRKGWVGRAKDADGRFLDWETKLHNDWERRLRGGSESVTAVGKVLFHFTEKMERLIRSALIVPSQEKQNRVYREHADFLKYCFSMLHNCIIFIQDQRLSFSKMQSSLSKCKEKREEMTEEIASLHIPTIFRLLTRIWGPCGKNERRSSFDSFSIQLLARVAGWIEQLYRPFIRELRAMEDSAPWKNIREEFETPMKQLREQLAEAPELLEQEEESQALQKADRQKELRRQEELESQRQQEGDEKVEARRRRNQEVAQFIRQEQGRKFEGRRSRNEDVPSHQEQQRRERAVSQQVQSSPAAIGVEETVWRGEEEQVLCEKLITSFSTPNPRLPSLHNTATVIGHTREETVDKARELLHAIVSRGSKGSLSEEEVHNRVQAIMRQWE</sequence>
<evidence type="ECO:0000313" key="2">
    <source>
        <dbReference type="EMBL" id="KAK8085349.1"/>
    </source>
</evidence>
<dbReference type="Proteomes" id="UP001433268">
    <property type="component" value="Unassembled WGS sequence"/>
</dbReference>
<feature type="region of interest" description="Disordered" evidence="1">
    <location>
        <begin position="386"/>
        <end position="476"/>
    </location>
</feature>
<protein>
    <submittedName>
        <fullName evidence="2">Uncharacterized protein</fullName>
    </submittedName>
</protein>